<dbReference type="GO" id="GO:0003723">
    <property type="term" value="F:RNA binding"/>
    <property type="evidence" value="ECO:0007669"/>
    <property type="project" value="UniProtKB-UniRule"/>
</dbReference>
<feature type="region of interest" description="Disordered" evidence="2">
    <location>
        <begin position="494"/>
        <end position="532"/>
    </location>
</feature>
<accession>G8YVK9</accession>
<dbReference type="PROSITE" id="PS50102">
    <property type="entry name" value="RRM"/>
    <property type="match status" value="2"/>
</dbReference>
<dbReference type="InterPro" id="IPR000504">
    <property type="entry name" value="RRM_dom"/>
</dbReference>
<evidence type="ECO:0000256" key="2">
    <source>
        <dbReference type="SAM" id="MobiDB-lite"/>
    </source>
</evidence>
<dbReference type="PANTHER" id="PTHR23147">
    <property type="entry name" value="SERINE/ARGININE RICH SPLICING FACTOR"/>
    <property type="match status" value="1"/>
</dbReference>
<dbReference type="OrthoDB" id="410044at2759"/>
<feature type="region of interest" description="Disordered" evidence="2">
    <location>
        <begin position="51"/>
        <end position="125"/>
    </location>
</feature>
<dbReference type="InterPro" id="IPR012677">
    <property type="entry name" value="Nucleotide-bd_a/b_plait_sf"/>
</dbReference>
<dbReference type="InParanoid" id="G8YVK9"/>
<feature type="region of interest" description="Disordered" evidence="2">
    <location>
        <begin position="412"/>
        <end position="432"/>
    </location>
</feature>
<feature type="compositionally biased region" description="Basic and acidic residues" evidence="2">
    <location>
        <begin position="107"/>
        <end position="120"/>
    </location>
</feature>
<keyword evidence="1" id="KW-0694">RNA-binding</keyword>
<evidence type="ECO:0000256" key="1">
    <source>
        <dbReference type="PROSITE-ProRule" id="PRU00176"/>
    </source>
</evidence>
<dbReference type="EMBL" id="FO082059">
    <property type="protein sequence ID" value="CCE72892.1"/>
    <property type="molecule type" value="Genomic_DNA"/>
</dbReference>
<proteinExistence type="predicted"/>
<protein>
    <submittedName>
        <fullName evidence="4">Piso0_000494 protein</fullName>
    </submittedName>
</protein>
<name>G8YVK9_PICSO</name>
<evidence type="ECO:0000313" key="6">
    <source>
        <dbReference type="Proteomes" id="UP000005222"/>
    </source>
</evidence>
<dbReference type="STRING" id="559304.G8YVK9"/>
<feature type="compositionally biased region" description="Polar residues" evidence="2">
    <location>
        <begin position="522"/>
        <end position="532"/>
    </location>
</feature>
<dbReference type="SMART" id="SM00360">
    <property type="entry name" value="RRM"/>
    <property type="match status" value="2"/>
</dbReference>
<reference evidence="4" key="1">
    <citation type="submission" date="2011-10" db="EMBL/GenBank/DDBJ databases">
        <authorList>
            <person name="Genoscope - CEA"/>
        </authorList>
    </citation>
    <scope>NUCLEOTIDE SEQUENCE</scope>
    <source>
        <strain evidence="4">CBS 7064</strain>
    </source>
</reference>
<dbReference type="eggNOG" id="ENOG502QUGB">
    <property type="taxonomic scope" value="Eukaryota"/>
</dbReference>
<dbReference type="OMA" id="EDCNDYE"/>
<dbReference type="SUPFAM" id="SSF54928">
    <property type="entry name" value="RNA-binding domain, RBD"/>
    <property type="match status" value="2"/>
</dbReference>
<feature type="domain" description="RRM" evidence="3">
    <location>
        <begin position="141"/>
        <end position="220"/>
    </location>
</feature>
<evidence type="ECO:0000259" key="3">
    <source>
        <dbReference type="PROSITE" id="PS50102"/>
    </source>
</evidence>
<gene>
    <name evidence="4" type="primary">Piso0_000494</name>
    <name evidence="4" type="ORF">GNLVRS01_PISO0A10582g</name>
    <name evidence="5" type="ORF">GNLVRS01_PISO0B10649g</name>
</gene>
<dbReference type="Pfam" id="PF00076">
    <property type="entry name" value="RRM_1"/>
    <property type="match status" value="2"/>
</dbReference>
<dbReference type="EMBL" id="FO082058">
    <property type="protein sequence ID" value="CCE73453.1"/>
    <property type="molecule type" value="Genomic_DNA"/>
</dbReference>
<dbReference type="InterPro" id="IPR035979">
    <property type="entry name" value="RBD_domain_sf"/>
</dbReference>
<dbReference type="Gene3D" id="3.30.70.330">
    <property type="match status" value="2"/>
</dbReference>
<dbReference type="Proteomes" id="UP000005222">
    <property type="component" value="Chromosome A"/>
</dbReference>
<feature type="compositionally biased region" description="Basic and acidic residues" evidence="2">
    <location>
        <begin position="52"/>
        <end position="70"/>
    </location>
</feature>
<organism evidence="4 6">
    <name type="scientific">Pichia sorbitophila (strain ATCC MYA-4447 / BCRC 22081 / CBS 7064 / NBRC 10061 / NRRL Y-12695)</name>
    <name type="common">Hybrid yeast</name>
    <dbReference type="NCBI Taxonomy" id="559304"/>
    <lineage>
        <taxon>Eukaryota</taxon>
        <taxon>Fungi</taxon>
        <taxon>Dikarya</taxon>
        <taxon>Ascomycota</taxon>
        <taxon>Saccharomycotina</taxon>
        <taxon>Pichiomycetes</taxon>
        <taxon>Debaryomycetaceae</taxon>
        <taxon>Millerozyma</taxon>
    </lineage>
</organism>
<dbReference type="InterPro" id="IPR050907">
    <property type="entry name" value="SRSF"/>
</dbReference>
<dbReference type="AlphaFoldDB" id="G8YVK9"/>
<keyword evidence="6" id="KW-1185">Reference proteome</keyword>
<dbReference type="Proteomes" id="UP000005222">
    <property type="component" value="Chromosome B"/>
</dbReference>
<evidence type="ECO:0000313" key="5">
    <source>
        <dbReference type="EMBL" id="CCE73453.1"/>
    </source>
</evidence>
<feature type="domain" description="RRM" evidence="3">
    <location>
        <begin position="320"/>
        <end position="394"/>
    </location>
</feature>
<dbReference type="CDD" id="cd12453">
    <property type="entry name" value="RRM1_RIM4_like"/>
    <property type="match status" value="1"/>
</dbReference>
<evidence type="ECO:0000313" key="4">
    <source>
        <dbReference type="EMBL" id="CCE72892.1"/>
    </source>
</evidence>
<dbReference type="FunCoup" id="G8YVK9">
    <property type="interactions" value="188"/>
</dbReference>
<reference evidence="6" key="2">
    <citation type="journal article" date="2012" name="G3 (Bethesda)">
        <title>Pichia sorbitophila, an interspecies yeast hybrid reveals early steps of genome resolution following polyploidization.</title>
        <authorList>
            <person name="Leh Louis V."/>
            <person name="Despons L."/>
            <person name="Friedrich A."/>
            <person name="Martin T."/>
            <person name="Durrens P."/>
            <person name="Casaregola S."/>
            <person name="Neuveglise C."/>
            <person name="Fairhead C."/>
            <person name="Marck C."/>
            <person name="Cruz J.A."/>
            <person name="Straub M.L."/>
            <person name="Kugler V."/>
            <person name="Sacerdot C."/>
            <person name="Uzunov Z."/>
            <person name="Thierry A."/>
            <person name="Weiss S."/>
            <person name="Bleykasten C."/>
            <person name="De Montigny J."/>
            <person name="Jacques N."/>
            <person name="Jung P."/>
            <person name="Lemaire M."/>
            <person name="Mallet S."/>
            <person name="Morel G."/>
            <person name="Richard G.F."/>
            <person name="Sarkar A."/>
            <person name="Savel G."/>
            <person name="Schacherer J."/>
            <person name="Seret M.L."/>
            <person name="Talla E."/>
            <person name="Samson G."/>
            <person name="Jubin C."/>
            <person name="Poulain J."/>
            <person name="Vacherie B."/>
            <person name="Barbe V."/>
            <person name="Pelletier E."/>
            <person name="Sherman D.J."/>
            <person name="Westhof E."/>
            <person name="Weissenbach J."/>
            <person name="Baret P.V."/>
            <person name="Wincker P."/>
            <person name="Gaillardin C."/>
            <person name="Dujon B."/>
            <person name="Souciet J.L."/>
        </authorList>
    </citation>
    <scope>NUCLEOTIDE SEQUENCE [LARGE SCALE GENOMIC DNA]</scope>
    <source>
        <strain evidence="6">ATCC MYA-4447 / BCRC 22081 / CBS 7064 / NBRC 10061 / NRRL Y-12695</strain>
    </source>
</reference>
<dbReference type="InterPro" id="IPR034352">
    <property type="entry name" value="Rim4_RRM1"/>
</dbReference>
<sequence length="628" mass="70386">MQKKQFVEERPISPVLEVDNYKERSAEFLNDEEHSTLEMFNQLIIGSNKLAANEKSHSRDYENGAHKQESETTSNAGGEDETSIVGGPTAQSKADEARRAGSSVASEENKENKDPSDRKTGKVSSEAVLVQEGATRGRPSSCVFVASLSSNKTDDELCVSVTKHFKQWGKLSTVKVLRDPSNRPYAFVQYTNDQDSRLAIAKGHNSILDGRSLRCEAAKVNRTLFISSKFVKNERSFKDALEEFGEIEQLAASDEFGNVKQGKVPNKTSKYWFCKYVYRDDAIRAFANLSESPSLHIEWTQNIESHGNFSSDSKIKFDKFSIFVGQLSQSVTEEELIDRFKRHGDIVEVTIVKKPSNTFGFIKYKDESSAAGAVERENHSMFKDKTMHVQYREVHSGAPKNVSKNYGIALAPPPINLKKKNSPATKKPSDVRKVSPFNHQLYPMPMPIPVPTGKKGISGYPSNNFNKSKVSSNATTHVPGRRKVSKYNEVYDKFKPDAKEESPTPPESVQTYDSHTFARSGYSPSSAVNSERSDYFNNTIGKGQKGSVGKNKSIPYFYYIPTNEVAPASNSSGKYTQPTYYNPYQYYIPFEPTSEFQNPSSYGIPFPMYYPPGPEQEFAFEESREPPT</sequence>
<dbReference type="HOGENOM" id="CLU_016668_2_0_1"/>